<reference evidence="1 2" key="1">
    <citation type="submission" date="2023-12" db="EMBL/GenBank/DDBJ databases">
        <title>the genome sequence of Hyalangium sp. s54d21.</title>
        <authorList>
            <person name="Zhang X."/>
        </authorList>
    </citation>
    <scope>NUCLEOTIDE SEQUENCE [LARGE SCALE GENOMIC DNA]</scope>
    <source>
        <strain evidence="2">s54d21</strain>
    </source>
</reference>
<accession>A0ABU5H8E3</accession>
<gene>
    <name evidence="1" type="ORF">SYV04_25355</name>
</gene>
<dbReference type="EMBL" id="JAXIVS010000009">
    <property type="protein sequence ID" value="MDY7229746.1"/>
    <property type="molecule type" value="Genomic_DNA"/>
</dbReference>
<organism evidence="1 2">
    <name type="scientific">Hyalangium rubrum</name>
    <dbReference type="NCBI Taxonomy" id="3103134"/>
    <lineage>
        <taxon>Bacteria</taxon>
        <taxon>Pseudomonadati</taxon>
        <taxon>Myxococcota</taxon>
        <taxon>Myxococcia</taxon>
        <taxon>Myxococcales</taxon>
        <taxon>Cystobacterineae</taxon>
        <taxon>Archangiaceae</taxon>
        <taxon>Hyalangium</taxon>
    </lineage>
</organism>
<keyword evidence="2" id="KW-1185">Reference proteome</keyword>
<evidence type="ECO:0000313" key="2">
    <source>
        <dbReference type="Proteomes" id="UP001291309"/>
    </source>
</evidence>
<proteinExistence type="predicted"/>
<name>A0ABU5H8E3_9BACT</name>
<evidence type="ECO:0000313" key="1">
    <source>
        <dbReference type="EMBL" id="MDY7229746.1"/>
    </source>
</evidence>
<sequence length="359" mass="37173">MRHTLHISMVALLALIASGCGGLDNAPFLVGSVHGRLTESDSAMALVSVVGAPELRSSVAPDGQFTLENIPAGRTELFIVASAQRALRVPLTVPSGQSLSLGELQPQAASFLEVRVKSPDKQLVGAAKLSVLGTPLQELDMDEQGRVSVGPLPDGCFMLSITLPGFPDVSSETCVSAGETKEVKVNLPKPDGGNGHHGCMETGCEEALQCAQDGRCVECLEDAHCGSGLSCRGFRCEGSGPLCAPCAGNWQCRSGASCQSLPEGSSACVERCTDSEDCARGFTCQGDRCLPDAAQFSGCGAYRQVGAACTGDASCRERGLPNGLCIEGACTYRCTSDSQCPDSLVCEEAPGGRVCQSDD</sequence>
<comment type="caution">
    <text evidence="1">The sequence shown here is derived from an EMBL/GenBank/DDBJ whole genome shotgun (WGS) entry which is preliminary data.</text>
</comment>
<protein>
    <submittedName>
        <fullName evidence="1">Carboxypeptidase regulatory-like domain-containing protein</fullName>
    </submittedName>
</protein>
<dbReference type="RefSeq" id="WP_321548468.1">
    <property type="nucleotide sequence ID" value="NZ_JAXIVS010000009.1"/>
</dbReference>
<dbReference type="Proteomes" id="UP001291309">
    <property type="component" value="Unassembled WGS sequence"/>
</dbReference>
<dbReference type="PROSITE" id="PS51257">
    <property type="entry name" value="PROKAR_LIPOPROTEIN"/>
    <property type="match status" value="1"/>
</dbReference>